<feature type="binding site" evidence="6">
    <location>
        <begin position="76"/>
        <end position="77"/>
    </location>
    <ligand>
        <name>substrate</name>
    </ligand>
</feature>
<evidence type="ECO:0000256" key="6">
    <source>
        <dbReference type="HAMAP-Rule" id="MF_00197"/>
    </source>
</evidence>
<feature type="active site" description="Proton donor" evidence="6">
    <location>
        <position position="75"/>
    </location>
</feature>
<feature type="active site" description="Proton acceptor" evidence="6">
    <location>
        <position position="219"/>
    </location>
</feature>
<evidence type="ECO:0000256" key="2">
    <source>
        <dbReference type="ARBA" id="ARBA00022490"/>
    </source>
</evidence>
<dbReference type="GO" id="GO:0009089">
    <property type="term" value="P:lysine biosynthetic process via diaminopimelate"/>
    <property type="evidence" value="ECO:0007669"/>
    <property type="project" value="UniProtKB-UniRule"/>
</dbReference>
<comment type="caution">
    <text evidence="8">The sequence shown here is derived from an EMBL/GenBank/DDBJ whole genome shotgun (WGS) entry which is preliminary data.</text>
</comment>
<evidence type="ECO:0000256" key="7">
    <source>
        <dbReference type="NCBIfam" id="TIGR00652"/>
    </source>
</evidence>
<comment type="similarity">
    <text evidence="1 6">Belongs to the diaminopimelate epimerase family.</text>
</comment>
<keyword evidence="2 6" id="KW-0963">Cytoplasm</keyword>
<sequence length="276" mass="30150">MLMKFSKMHGLGNDFVVIDAVTQNIRVSRAMVKRIADRHTGVGCDQVLVLEPPNDHNVDFNYRIFNQDGAEVEQCGNGARCLARFIRDKKLSGKPEIHVKTMNRVISLKINRDNSVSVNMGVPLLEPSKIPIIAEARDLSYVIDLEDQSIEISAVSMGNPHAIVFVDDTDTAPVKDMGSQLENHSRFPKKVNVGFAQILSRKHLKLRVYERGVGETRACGSGACAAAVAAIQQSLVDSPVTVELQGGNLSIDWSGEGQSLMMSGPAVTSFHGRIKI</sequence>
<dbReference type="FunFam" id="3.10.310.10:FF:000004">
    <property type="entry name" value="Diaminopimelate epimerase"/>
    <property type="match status" value="1"/>
</dbReference>
<comment type="subunit">
    <text evidence="6">Homodimer.</text>
</comment>
<reference evidence="8 9" key="1">
    <citation type="submission" date="2019-02" db="EMBL/GenBank/DDBJ databases">
        <title>Prokaryotic population dynamics and viral predation in marine succession experiment using metagenomics: the confinement effect.</title>
        <authorList>
            <person name="Haro-Moreno J.M."/>
            <person name="Rodriguez-Valera F."/>
            <person name="Lopez-Perez M."/>
        </authorList>
    </citation>
    <scope>NUCLEOTIDE SEQUENCE [LARGE SCALE GENOMIC DNA]</scope>
    <source>
        <strain evidence="8">MED-G170</strain>
    </source>
</reference>
<feature type="binding site" evidence="6">
    <location>
        <position position="192"/>
    </location>
    <ligand>
        <name>substrate</name>
    </ligand>
</feature>
<dbReference type="FunFam" id="3.10.310.10:FF:000001">
    <property type="entry name" value="Diaminopimelate epimerase"/>
    <property type="match status" value="1"/>
</dbReference>
<dbReference type="GO" id="GO:0005829">
    <property type="term" value="C:cytosol"/>
    <property type="evidence" value="ECO:0007669"/>
    <property type="project" value="TreeGrafter"/>
</dbReference>
<evidence type="ECO:0000256" key="4">
    <source>
        <dbReference type="ARBA" id="ARBA00023154"/>
    </source>
</evidence>
<dbReference type="EC" id="5.1.1.7" evidence="6 7"/>
<dbReference type="GO" id="GO:0008837">
    <property type="term" value="F:diaminopimelate epimerase activity"/>
    <property type="evidence" value="ECO:0007669"/>
    <property type="project" value="UniProtKB-UniRule"/>
</dbReference>
<dbReference type="SUPFAM" id="SSF54506">
    <property type="entry name" value="Diaminopimelate epimerase-like"/>
    <property type="match status" value="2"/>
</dbReference>
<dbReference type="InterPro" id="IPR001653">
    <property type="entry name" value="DAP_epimerase_DapF"/>
</dbReference>
<accession>A0A520MHP6</accession>
<dbReference type="Gene3D" id="3.10.310.10">
    <property type="entry name" value="Diaminopimelate Epimerase, Chain A, domain 1"/>
    <property type="match status" value="2"/>
</dbReference>
<dbReference type="Pfam" id="PF01678">
    <property type="entry name" value="DAP_epimerase"/>
    <property type="match status" value="2"/>
</dbReference>
<evidence type="ECO:0000256" key="1">
    <source>
        <dbReference type="ARBA" id="ARBA00010219"/>
    </source>
</evidence>
<dbReference type="AlphaFoldDB" id="A0A520MHP6"/>
<evidence type="ECO:0000313" key="9">
    <source>
        <dbReference type="Proteomes" id="UP000315889"/>
    </source>
</evidence>
<feature type="site" description="Important for dimerization" evidence="6">
    <location>
        <position position="270"/>
    </location>
</feature>
<comment type="function">
    <text evidence="6">Catalyzes the stereoinversion of LL-2,6-diaminopimelate (L,L-DAP) to meso-diaminopimelate (meso-DAP), a precursor of L-lysine and an essential component of the bacterial peptidoglycan.</text>
</comment>
<dbReference type="NCBIfam" id="TIGR00652">
    <property type="entry name" value="DapF"/>
    <property type="match status" value="1"/>
</dbReference>
<comment type="subcellular location">
    <subcellularLocation>
        <location evidence="6">Cytoplasm</location>
    </subcellularLocation>
</comment>
<evidence type="ECO:0000256" key="5">
    <source>
        <dbReference type="ARBA" id="ARBA00023235"/>
    </source>
</evidence>
<feature type="site" description="Could be important to modulate the pK values of the two catalytic cysteine residues" evidence="6">
    <location>
        <position position="161"/>
    </location>
</feature>
<organism evidence="8 9">
    <name type="scientific">SAR92 clade bacterium</name>
    <dbReference type="NCBI Taxonomy" id="2315479"/>
    <lineage>
        <taxon>Bacteria</taxon>
        <taxon>Pseudomonadati</taxon>
        <taxon>Pseudomonadota</taxon>
        <taxon>Gammaproteobacteria</taxon>
        <taxon>Cellvibrionales</taxon>
        <taxon>Porticoccaceae</taxon>
        <taxon>SAR92 clade</taxon>
    </lineage>
</organism>
<dbReference type="HAMAP" id="MF_00197">
    <property type="entry name" value="DAP_epimerase"/>
    <property type="match status" value="1"/>
</dbReference>
<dbReference type="PANTHER" id="PTHR31689">
    <property type="entry name" value="DIAMINOPIMELATE EPIMERASE, CHLOROPLASTIC"/>
    <property type="match status" value="1"/>
</dbReference>
<feature type="site" description="Could be important to modulate the pK values of the two catalytic cysteine residues" evidence="6">
    <location>
        <position position="210"/>
    </location>
</feature>
<proteinExistence type="inferred from homology"/>
<feature type="binding site" evidence="6">
    <location>
        <begin position="210"/>
        <end position="211"/>
    </location>
    <ligand>
        <name>substrate</name>
    </ligand>
</feature>
<name>A0A520MHP6_9GAMM</name>
<dbReference type="EMBL" id="SHBP01000003">
    <property type="protein sequence ID" value="RZO20697.1"/>
    <property type="molecule type" value="Genomic_DNA"/>
</dbReference>
<feature type="binding site" evidence="6">
    <location>
        <position position="159"/>
    </location>
    <ligand>
        <name>substrate</name>
    </ligand>
</feature>
<keyword evidence="3 6" id="KW-0028">Amino-acid biosynthesis</keyword>
<evidence type="ECO:0000313" key="8">
    <source>
        <dbReference type="EMBL" id="RZO20697.1"/>
    </source>
</evidence>
<comment type="catalytic activity">
    <reaction evidence="6">
        <text>(2S,6S)-2,6-diaminopimelate = meso-2,6-diaminopimelate</text>
        <dbReference type="Rhea" id="RHEA:15393"/>
        <dbReference type="ChEBI" id="CHEBI:57609"/>
        <dbReference type="ChEBI" id="CHEBI:57791"/>
        <dbReference type="EC" id="5.1.1.7"/>
    </reaction>
</comment>
<keyword evidence="5 6" id="KW-0413">Isomerase</keyword>
<feature type="binding site" evidence="6">
    <location>
        <position position="66"/>
    </location>
    <ligand>
        <name>substrate</name>
    </ligand>
</feature>
<keyword evidence="4 6" id="KW-0457">Lysine biosynthesis</keyword>
<evidence type="ECO:0000256" key="3">
    <source>
        <dbReference type="ARBA" id="ARBA00022605"/>
    </source>
</evidence>
<dbReference type="PANTHER" id="PTHR31689:SF0">
    <property type="entry name" value="DIAMINOPIMELATE EPIMERASE"/>
    <property type="match status" value="1"/>
</dbReference>
<dbReference type="UniPathway" id="UPA00034">
    <property type="reaction ID" value="UER00025"/>
</dbReference>
<feature type="binding site" evidence="6">
    <location>
        <position position="46"/>
    </location>
    <ligand>
        <name>substrate</name>
    </ligand>
</feature>
<dbReference type="Proteomes" id="UP000315889">
    <property type="component" value="Unassembled WGS sequence"/>
</dbReference>
<feature type="binding site" evidence="6">
    <location>
        <begin position="220"/>
        <end position="221"/>
    </location>
    <ligand>
        <name>substrate</name>
    </ligand>
</feature>
<comment type="pathway">
    <text evidence="6">Amino-acid biosynthesis; L-lysine biosynthesis via DAP pathway; DL-2,6-diaminopimelate from LL-2,6-diaminopimelate: step 1/1.</text>
</comment>
<protein>
    <recommendedName>
        <fullName evidence="6 7">Diaminopimelate epimerase</fullName>
        <shortName evidence="6">DAP epimerase</shortName>
        <ecNumber evidence="6 7">5.1.1.7</ecNumber>
    </recommendedName>
    <alternativeName>
        <fullName evidence="6">PLP-independent amino acid racemase</fullName>
    </alternativeName>
</protein>
<feature type="binding site" evidence="6">
    <location>
        <position position="13"/>
    </location>
    <ligand>
        <name>substrate</name>
    </ligand>
</feature>
<gene>
    <name evidence="6" type="primary">dapF</name>
    <name evidence="8" type="ORF">EVB03_03020</name>
</gene>